<protein>
    <recommendedName>
        <fullName evidence="6">Protein SQS1</fullName>
    </recommendedName>
</protein>
<evidence type="ECO:0008006" key="6">
    <source>
        <dbReference type="Google" id="ProtNLM"/>
    </source>
</evidence>
<dbReference type="InterPro" id="IPR001374">
    <property type="entry name" value="R3H_dom"/>
</dbReference>
<feature type="compositionally biased region" description="Basic residues" evidence="1">
    <location>
        <begin position="485"/>
        <end position="503"/>
    </location>
</feature>
<dbReference type="InterPro" id="IPR034082">
    <property type="entry name" value="R3H_G-patch"/>
</dbReference>
<dbReference type="EMBL" id="JASCZI010181279">
    <property type="protein sequence ID" value="MED6180824.1"/>
    <property type="molecule type" value="Genomic_DNA"/>
</dbReference>
<feature type="region of interest" description="Disordered" evidence="1">
    <location>
        <begin position="772"/>
        <end position="793"/>
    </location>
</feature>
<feature type="compositionally biased region" description="Acidic residues" evidence="1">
    <location>
        <begin position="352"/>
        <end position="380"/>
    </location>
</feature>
<evidence type="ECO:0000259" key="3">
    <source>
        <dbReference type="PROSITE" id="PS51061"/>
    </source>
</evidence>
<sequence length="849" mass="91383">MIKEYAFGPVRVKRKIWAGNLTLNGVGASVARRIQQRLLVLFVSSPPFTAPKTILTFRYLHSKHSKHKSKLKQQSMGGGSRKRGGGGGGRTRSNTSNNNSGSNTKHKGHKRGSAVKASLFIDGGFLSDWSSPPSSARNSGRSGGSNTKSGTLNRKEASSASKTGYANYAGAAIGYNYPSSGVQEVSNDENGTEGSNLHQPQSFTFVDANQNQVIAHIDQTPPSKPQNVEYTYSYGADFVLGDISHRGLGFSDQNSETPTDVGTSSKQIPTSVLDSPSFENDVGSDDVIYHELNNQMTENLPSKASAERNSGFLSIGGLKLYTEDISDDGSDEINDEESSDQESSGSSKMEESVESFESSDSDDTSDSDINSDIDEEVAEDYLEGVGGSDNILDAKWLLKPVLDESDDDSSSSSCYDEALQKMGGIALQEASREYGMQRAKPWKKRSAPHGRVDLDDIMLIKDPRTASGRKKHVPRLPHSWPSHAQKSKASKRIHGEKKKLRKEGIAAKRRSRMLLRGVDLEKINSKLEQIVLEEVDMFSFQPMHSRDCAQVQRLAGIYQLRSSSQGSGKKRFVTVMRTQSTSMPSSTGRQRLEKLMGVDEEDADFAVTDYTNNKSASGGRISGKKNAKRNDIRLQGHQSAQSNSSKSPANRGSGKMKDKKGSREKGSYANQPVSFVSSGVINSEATQATAVNSEETDGTSKKGFVTSSVNVGSFEAHTTGFGSKMMAKMGYTEGGGLGKNGQGMAQPIEVIQRPKSLGLGVEFSSNPVEVAATAEPSRSKSSRIGAEASRNKSSKIGAFEKHTKGFGSKMMAKMGFIEGTGLGRESQGITAPLGAVRLPKSRGLGATKI</sequence>
<feature type="compositionally biased region" description="Basic and acidic residues" evidence="1">
    <location>
        <begin position="655"/>
        <end position="666"/>
    </location>
</feature>
<dbReference type="PANTHER" id="PTHR47423:SF2">
    <property type="entry name" value="PROTEIN SQS1"/>
    <property type="match status" value="1"/>
</dbReference>
<feature type="compositionally biased region" description="Polar residues" evidence="1">
    <location>
        <begin position="636"/>
        <end position="650"/>
    </location>
</feature>
<dbReference type="Proteomes" id="UP001341840">
    <property type="component" value="Unassembled WGS sequence"/>
</dbReference>
<dbReference type="PANTHER" id="PTHR47423">
    <property type="entry name" value="G-PATCH DOMAIN CONTAINING PROTEIN"/>
    <property type="match status" value="1"/>
</dbReference>
<reference evidence="4 5" key="1">
    <citation type="journal article" date="2023" name="Plants (Basel)">
        <title>Bridging the Gap: Combining Genomics and Transcriptomics Approaches to Understand Stylosanthes scabra, an Orphan Legume from the Brazilian Caatinga.</title>
        <authorList>
            <person name="Ferreira-Neto J.R.C."/>
            <person name="da Silva M.D."/>
            <person name="Binneck E."/>
            <person name="de Melo N.F."/>
            <person name="da Silva R.H."/>
            <person name="de Melo A.L.T.M."/>
            <person name="Pandolfi V."/>
            <person name="Bustamante F.O."/>
            <person name="Brasileiro-Vidal A.C."/>
            <person name="Benko-Iseppon A.M."/>
        </authorList>
    </citation>
    <scope>NUCLEOTIDE SEQUENCE [LARGE SCALE GENOMIC DNA]</scope>
    <source>
        <tissue evidence="4">Leaves</tissue>
    </source>
</reference>
<feature type="domain" description="G-patch" evidence="2">
    <location>
        <begin position="718"/>
        <end position="764"/>
    </location>
</feature>
<dbReference type="Pfam" id="PF01585">
    <property type="entry name" value="G-patch"/>
    <property type="match status" value="2"/>
</dbReference>
<dbReference type="SMART" id="SM00443">
    <property type="entry name" value="G_patch"/>
    <property type="match status" value="2"/>
</dbReference>
<feature type="compositionally biased region" description="Basic residues" evidence="1">
    <location>
        <begin position="104"/>
        <end position="113"/>
    </location>
</feature>
<name>A0ABU6W630_9FABA</name>
<feature type="compositionally biased region" description="Polar residues" evidence="1">
    <location>
        <begin position="251"/>
        <end position="278"/>
    </location>
</feature>
<dbReference type="SUPFAM" id="SSF82708">
    <property type="entry name" value="R3H domain"/>
    <property type="match status" value="1"/>
</dbReference>
<accession>A0ABU6W630</accession>
<evidence type="ECO:0000256" key="1">
    <source>
        <dbReference type="SAM" id="MobiDB-lite"/>
    </source>
</evidence>
<feature type="region of interest" description="Disordered" evidence="1">
    <location>
        <begin position="466"/>
        <end position="503"/>
    </location>
</feature>
<dbReference type="InterPro" id="IPR036867">
    <property type="entry name" value="R3H_dom_sf"/>
</dbReference>
<proteinExistence type="predicted"/>
<evidence type="ECO:0000313" key="4">
    <source>
        <dbReference type="EMBL" id="MED6180824.1"/>
    </source>
</evidence>
<dbReference type="InterPro" id="IPR000467">
    <property type="entry name" value="G_patch_dom"/>
</dbReference>
<evidence type="ECO:0000313" key="5">
    <source>
        <dbReference type="Proteomes" id="UP001341840"/>
    </source>
</evidence>
<feature type="domain" description="G-patch" evidence="2">
    <location>
        <begin position="803"/>
        <end position="849"/>
    </location>
</feature>
<comment type="caution">
    <text evidence="4">The sequence shown here is derived from an EMBL/GenBank/DDBJ whole genome shotgun (WGS) entry which is preliminary data.</text>
</comment>
<feature type="region of interest" description="Disordered" evidence="1">
    <location>
        <begin position="250"/>
        <end position="278"/>
    </location>
</feature>
<feature type="compositionally biased region" description="Acidic residues" evidence="1">
    <location>
        <begin position="324"/>
        <end position="340"/>
    </location>
</feature>
<feature type="region of interest" description="Disordered" evidence="1">
    <location>
        <begin position="634"/>
        <end position="671"/>
    </location>
</feature>
<dbReference type="Pfam" id="PF01424">
    <property type="entry name" value="R3H"/>
    <property type="match status" value="1"/>
</dbReference>
<organism evidence="4 5">
    <name type="scientific">Stylosanthes scabra</name>
    <dbReference type="NCBI Taxonomy" id="79078"/>
    <lineage>
        <taxon>Eukaryota</taxon>
        <taxon>Viridiplantae</taxon>
        <taxon>Streptophyta</taxon>
        <taxon>Embryophyta</taxon>
        <taxon>Tracheophyta</taxon>
        <taxon>Spermatophyta</taxon>
        <taxon>Magnoliopsida</taxon>
        <taxon>eudicotyledons</taxon>
        <taxon>Gunneridae</taxon>
        <taxon>Pentapetalae</taxon>
        <taxon>rosids</taxon>
        <taxon>fabids</taxon>
        <taxon>Fabales</taxon>
        <taxon>Fabaceae</taxon>
        <taxon>Papilionoideae</taxon>
        <taxon>50 kb inversion clade</taxon>
        <taxon>dalbergioids sensu lato</taxon>
        <taxon>Dalbergieae</taxon>
        <taxon>Pterocarpus clade</taxon>
        <taxon>Stylosanthes</taxon>
    </lineage>
</organism>
<keyword evidence="5" id="KW-1185">Reference proteome</keyword>
<feature type="region of interest" description="Disordered" evidence="1">
    <location>
        <begin position="323"/>
        <end position="380"/>
    </location>
</feature>
<dbReference type="CDD" id="cd02646">
    <property type="entry name" value="R3H_G-patch"/>
    <property type="match status" value="1"/>
</dbReference>
<feature type="region of interest" description="Disordered" evidence="1">
    <location>
        <begin position="63"/>
        <end position="113"/>
    </location>
</feature>
<dbReference type="PROSITE" id="PS51061">
    <property type="entry name" value="R3H"/>
    <property type="match status" value="1"/>
</dbReference>
<feature type="domain" description="R3H" evidence="3">
    <location>
        <begin position="514"/>
        <end position="579"/>
    </location>
</feature>
<feature type="compositionally biased region" description="Low complexity" evidence="1">
    <location>
        <begin position="91"/>
        <end position="103"/>
    </location>
</feature>
<dbReference type="Gene3D" id="3.30.1370.50">
    <property type="entry name" value="R3H-like domain"/>
    <property type="match status" value="1"/>
</dbReference>
<dbReference type="PROSITE" id="PS50174">
    <property type="entry name" value="G_PATCH"/>
    <property type="match status" value="2"/>
</dbReference>
<feature type="region of interest" description="Disordered" evidence="1">
    <location>
        <begin position="130"/>
        <end position="159"/>
    </location>
</feature>
<evidence type="ECO:0000259" key="2">
    <source>
        <dbReference type="PROSITE" id="PS50174"/>
    </source>
</evidence>
<feature type="compositionally biased region" description="Low complexity" evidence="1">
    <location>
        <begin position="130"/>
        <end position="151"/>
    </location>
</feature>
<gene>
    <name evidence="4" type="ORF">PIB30_013907</name>
</gene>